<proteinExistence type="predicted"/>
<sequence>MTKCNETHDLCNVIGKFLALPRDPLTKLNLVVFSNICPDSSIFEEFHAFNNDEQILTKTYLVTKATAGGDISNCGINKPILTQQFIPAADFNTVDGNDRRSLIDPTFGKAWFSKC</sequence>
<name>A0AC34GDS0_9BILA</name>
<reference evidence="2" key="1">
    <citation type="submission" date="2022-11" db="UniProtKB">
        <authorList>
            <consortium name="WormBaseParasite"/>
        </authorList>
    </citation>
    <scope>IDENTIFICATION</scope>
</reference>
<evidence type="ECO:0000313" key="1">
    <source>
        <dbReference type="Proteomes" id="UP000887579"/>
    </source>
</evidence>
<accession>A0AC34GDS0</accession>
<dbReference type="WBParaSite" id="ES5_v2.g27856.t1">
    <property type="protein sequence ID" value="ES5_v2.g27856.t1"/>
    <property type="gene ID" value="ES5_v2.g27856"/>
</dbReference>
<protein>
    <submittedName>
        <fullName evidence="2">Uncharacterized protein</fullName>
    </submittedName>
</protein>
<dbReference type="Proteomes" id="UP000887579">
    <property type="component" value="Unplaced"/>
</dbReference>
<evidence type="ECO:0000313" key="2">
    <source>
        <dbReference type="WBParaSite" id="ES5_v2.g27856.t1"/>
    </source>
</evidence>
<organism evidence="1 2">
    <name type="scientific">Panagrolaimus sp. ES5</name>
    <dbReference type="NCBI Taxonomy" id="591445"/>
    <lineage>
        <taxon>Eukaryota</taxon>
        <taxon>Metazoa</taxon>
        <taxon>Ecdysozoa</taxon>
        <taxon>Nematoda</taxon>
        <taxon>Chromadorea</taxon>
        <taxon>Rhabditida</taxon>
        <taxon>Tylenchina</taxon>
        <taxon>Panagrolaimomorpha</taxon>
        <taxon>Panagrolaimoidea</taxon>
        <taxon>Panagrolaimidae</taxon>
        <taxon>Panagrolaimus</taxon>
    </lineage>
</organism>